<feature type="transmembrane region" description="Helical" evidence="7">
    <location>
        <begin position="426"/>
        <end position="444"/>
    </location>
</feature>
<evidence type="ECO:0000259" key="8">
    <source>
        <dbReference type="Pfam" id="PF06271"/>
    </source>
</evidence>
<sequence>MTDRPFAAAGDPAVAPEPGYYPDPSIPGFIRYWGGSAWVPGTSRPAPAEGEVPAPPRYATRPPVPGGPAARAVPPPVVLLEAVAPEAGCAGPAAPEPAAPEQVALGAVPLGSVPPGSAPSGVAPPGSVAEVRGGLPAGGGDTGPVYFDQTSGGASFVLGPRVAEVIGGPVFRTVDGPGVLSGVSPGVPFGVPSGAPSGGPSGFAGAEPPGVVDAPVAFGAVPEAAPVPGLGLGLGLGPAPAPAAAPVAGDFESGWQADPRAQRGLMETGDAPRWVSWGVLPEAPDAEQGRAEPERAPIAAELAAAGSPAVAVAVREAPVPAVLASGPVPVVGEEMLRSPLRAPAPVPTAAASKPLAAAAATASAHAAPLPAVRAVRETAVQPRPSAATPVPAPSRAARTSRDARTTRIPGPAGLGRRLAARTVDTAVLLVVAVAAGIPLGNSVSDHLRQKVDQARMASALTRRQVQVWLVDDVVLGKIAVLIGILLFVSLLYEVLPVARTGQTFGKRIVRIRVVDAAAPAARTRLSLGRSLLRWAVRQLGAVLLLGLVWPVFDRTARRGWQDRAARTRVVRG</sequence>
<feature type="compositionally biased region" description="Low complexity" evidence="6">
    <location>
        <begin position="382"/>
        <end position="397"/>
    </location>
</feature>
<feature type="domain" description="RDD" evidence="8">
    <location>
        <begin position="412"/>
        <end position="565"/>
    </location>
</feature>
<feature type="domain" description="DUF2510" evidence="9">
    <location>
        <begin position="18"/>
        <end position="49"/>
    </location>
</feature>
<dbReference type="EMBL" id="QVIG01000001">
    <property type="protein sequence ID" value="RGD59859.1"/>
    <property type="molecule type" value="Genomic_DNA"/>
</dbReference>
<evidence type="ECO:0000313" key="10">
    <source>
        <dbReference type="EMBL" id="RGD59859.1"/>
    </source>
</evidence>
<gene>
    <name evidence="10" type="ORF">DR950_20580</name>
</gene>
<keyword evidence="11" id="KW-1185">Reference proteome</keyword>
<dbReference type="Pfam" id="PF10708">
    <property type="entry name" value="DUF2510"/>
    <property type="match status" value="1"/>
</dbReference>
<keyword evidence="4 7" id="KW-1133">Transmembrane helix</keyword>
<feature type="region of interest" description="Disordered" evidence="6">
    <location>
        <begin position="1"/>
        <end position="20"/>
    </location>
</feature>
<evidence type="ECO:0000256" key="3">
    <source>
        <dbReference type="ARBA" id="ARBA00022692"/>
    </source>
</evidence>
<feature type="region of interest" description="Disordered" evidence="6">
    <location>
        <begin position="40"/>
        <end position="70"/>
    </location>
</feature>
<dbReference type="RefSeq" id="WP_117488014.1">
    <property type="nucleotide sequence ID" value="NZ_QVIG01000001.1"/>
</dbReference>
<dbReference type="InterPro" id="IPR051791">
    <property type="entry name" value="Pra-immunoreactive"/>
</dbReference>
<keyword evidence="5 7" id="KW-0472">Membrane</keyword>
<keyword evidence="2" id="KW-1003">Cell membrane</keyword>
<dbReference type="Pfam" id="PF06271">
    <property type="entry name" value="RDD"/>
    <property type="match status" value="1"/>
</dbReference>
<comment type="caution">
    <text evidence="10">The sequence shown here is derived from an EMBL/GenBank/DDBJ whole genome shotgun (WGS) entry which is preliminary data.</text>
</comment>
<evidence type="ECO:0000313" key="11">
    <source>
        <dbReference type="Proteomes" id="UP000263377"/>
    </source>
</evidence>
<dbReference type="PANTHER" id="PTHR36115:SF4">
    <property type="entry name" value="MEMBRANE PROTEIN"/>
    <property type="match status" value="1"/>
</dbReference>
<keyword evidence="3 7" id="KW-0812">Transmembrane</keyword>
<evidence type="ECO:0000259" key="9">
    <source>
        <dbReference type="Pfam" id="PF10708"/>
    </source>
</evidence>
<accession>A0A372ZVF6</accession>
<comment type="subcellular location">
    <subcellularLocation>
        <location evidence="1">Cell membrane</location>
        <topology evidence="1">Multi-pass membrane protein</topology>
    </subcellularLocation>
</comment>
<dbReference type="Proteomes" id="UP000263377">
    <property type="component" value="Unassembled WGS sequence"/>
</dbReference>
<dbReference type="PANTHER" id="PTHR36115">
    <property type="entry name" value="PROLINE-RICH ANTIGEN HOMOLOG-RELATED"/>
    <property type="match status" value="1"/>
</dbReference>
<reference evidence="10 11" key="1">
    <citation type="submission" date="2018-08" db="EMBL/GenBank/DDBJ databases">
        <title>Diversity &amp; Physiological Properties of Lignin-Decomposing Actinobacteria from Soil.</title>
        <authorList>
            <person name="Roh S.G."/>
            <person name="Kim S.B."/>
        </authorList>
    </citation>
    <scope>NUCLEOTIDE SEQUENCE [LARGE SCALE GENOMIC DNA]</scope>
    <source>
        <strain evidence="10 11">MMS17-GH009</strain>
    </source>
</reference>
<evidence type="ECO:0000256" key="6">
    <source>
        <dbReference type="SAM" id="MobiDB-lite"/>
    </source>
</evidence>
<dbReference type="AlphaFoldDB" id="A0A372ZVF6"/>
<evidence type="ECO:0000256" key="1">
    <source>
        <dbReference type="ARBA" id="ARBA00004651"/>
    </source>
</evidence>
<dbReference type="InterPro" id="IPR018929">
    <property type="entry name" value="DUF2510"/>
</dbReference>
<feature type="transmembrane region" description="Helical" evidence="7">
    <location>
        <begin position="465"/>
        <end position="492"/>
    </location>
</feature>
<dbReference type="GO" id="GO:0005886">
    <property type="term" value="C:plasma membrane"/>
    <property type="evidence" value="ECO:0007669"/>
    <property type="project" value="UniProtKB-SubCell"/>
</dbReference>
<dbReference type="InterPro" id="IPR010432">
    <property type="entry name" value="RDD"/>
</dbReference>
<evidence type="ECO:0000256" key="5">
    <source>
        <dbReference type="ARBA" id="ARBA00023136"/>
    </source>
</evidence>
<evidence type="ECO:0000256" key="7">
    <source>
        <dbReference type="SAM" id="Phobius"/>
    </source>
</evidence>
<feature type="region of interest" description="Disordered" evidence="6">
    <location>
        <begin position="378"/>
        <end position="411"/>
    </location>
</feature>
<evidence type="ECO:0000256" key="2">
    <source>
        <dbReference type="ARBA" id="ARBA00022475"/>
    </source>
</evidence>
<feature type="transmembrane region" description="Helical" evidence="7">
    <location>
        <begin position="534"/>
        <end position="552"/>
    </location>
</feature>
<protein>
    <submittedName>
        <fullName evidence="10">RDD family protein</fullName>
    </submittedName>
</protein>
<organism evidence="10 11">
    <name type="scientific">Kitasatospora xanthocidica</name>
    <dbReference type="NCBI Taxonomy" id="83382"/>
    <lineage>
        <taxon>Bacteria</taxon>
        <taxon>Bacillati</taxon>
        <taxon>Actinomycetota</taxon>
        <taxon>Actinomycetes</taxon>
        <taxon>Kitasatosporales</taxon>
        <taxon>Streptomycetaceae</taxon>
        <taxon>Kitasatospora</taxon>
    </lineage>
</organism>
<name>A0A372ZVF6_9ACTN</name>
<proteinExistence type="predicted"/>
<evidence type="ECO:0000256" key="4">
    <source>
        <dbReference type="ARBA" id="ARBA00022989"/>
    </source>
</evidence>